<dbReference type="EMBL" id="CP158367">
    <property type="protein sequence ID" value="XBX75893.1"/>
    <property type="molecule type" value="Genomic_DNA"/>
</dbReference>
<protein>
    <submittedName>
        <fullName evidence="2">Methyltransferase domain-containing protein</fullName>
    </submittedName>
</protein>
<evidence type="ECO:0000313" key="2">
    <source>
        <dbReference type="EMBL" id="XBX75893.1"/>
    </source>
</evidence>
<sequence>MSKMENKSMLQDWITSWNKVKKNSNNMEKFWDFRAERFNNKVPKNPCGSSEIVEMLKNKGYVDKKMRVLDIGCGPGAQTLALACEVKEVIATDISQNMLDYLKKNSDSLGYENIKLLKGNWRDIKLTQIGGQGSFDLVFASMTPGVNCYETLLKMIKASKKYCYLSGFVKRKDLIADEIKEVLKGKYKREDMWDDKIYYAFNVLYCSGYFPEIKYKHRNWEDEIEIKEAEEFYKQKFSNSYTLDEKDMFVIKNILQKHETMGKVREKTEVTQGYLTWEVGGHK</sequence>
<feature type="domain" description="Methyltransferase" evidence="1">
    <location>
        <begin position="63"/>
        <end position="179"/>
    </location>
</feature>
<dbReference type="Gene3D" id="3.40.50.150">
    <property type="entry name" value="Vaccinia Virus protein VP39"/>
    <property type="match status" value="1"/>
</dbReference>
<dbReference type="Pfam" id="PF13847">
    <property type="entry name" value="Methyltransf_31"/>
    <property type="match status" value="1"/>
</dbReference>
<dbReference type="GO" id="GO:0032259">
    <property type="term" value="P:methylation"/>
    <property type="evidence" value="ECO:0007669"/>
    <property type="project" value="UniProtKB-KW"/>
</dbReference>
<name>A0AAU7VP99_9FIRM</name>
<dbReference type="InterPro" id="IPR025714">
    <property type="entry name" value="Methyltranfer_dom"/>
</dbReference>
<organism evidence="2">
    <name type="scientific">Proteinivorax tanatarense</name>
    <dbReference type="NCBI Taxonomy" id="1260629"/>
    <lineage>
        <taxon>Bacteria</taxon>
        <taxon>Bacillati</taxon>
        <taxon>Bacillota</taxon>
        <taxon>Clostridia</taxon>
        <taxon>Eubacteriales</taxon>
        <taxon>Proteinivoracaceae</taxon>
        <taxon>Proteinivorax</taxon>
    </lineage>
</organism>
<dbReference type="PANTHER" id="PTHR43667:SF2">
    <property type="entry name" value="FATTY ACID C-METHYL TRANSFERASE"/>
    <property type="match status" value="1"/>
</dbReference>
<dbReference type="GO" id="GO:0008168">
    <property type="term" value="F:methyltransferase activity"/>
    <property type="evidence" value="ECO:0007669"/>
    <property type="project" value="UniProtKB-KW"/>
</dbReference>
<keyword evidence="2" id="KW-0489">Methyltransferase</keyword>
<dbReference type="SUPFAM" id="SSF53335">
    <property type="entry name" value="S-adenosyl-L-methionine-dependent methyltransferases"/>
    <property type="match status" value="1"/>
</dbReference>
<reference evidence="2" key="2">
    <citation type="submission" date="2024-06" db="EMBL/GenBank/DDBJ databases">
        <authorList>
            <person name="Petrova K.O."/>
            <person name="Toshchakov S.V."/>
            <person name="Boltjanskaja Y.V."/>
            <person name="Kevbrin V."/>
        </authorList>
    </citation>
    <scope>NUCLEOTIDE SEQUENCE</scope>
    <source>
        <strain evidence="2">Z-910T</strain>
    </source>
</reference>
<accession>A0AAU7VP99</accession>
<evidence type="ECO:0000259" key="1">
    <source>
        <dbReference type="Pfam" id="PF13847"/>
    </source>
</evidence>
<dbReference type="RefSeq" id="WP_350344628.1">
    <property type="nucleotide sequence ID" value="NZ_CP158367.1"/>
</dbReference>
<dbReference type="AlphaFoldDB" id="A0AAU7VP99"/>
<proteinExistence type="predicted"/>
<dbReference type="CDD" id="cd02440">
    <property type="entry name" value="AdoMet_MTases"/>
    <property type="match status" value="1"/>
</dbReference>
<gene>
    <name evidence="2" type="ORF">PRVXT_001054</name>
</gene>
<reference evidence="2" key="1">
    <citation type="journal article" date="2013" name="Extremophiles">
        <title>Proteinivorax tanatarense gen. nov., sp. nov., an anaerobic, haloalkaliphilic, proteolytic bacterium isolated from a decaying algal bloom, and proposal of Proteinivoraceae fam. nov.</title>
        <authorList>
            <person name="Kevbrin V."/>
            <person name="Boltyanskaya Y."/>
            <person name="Zhilina T."/>
            <person name="Kolganova T."/>
            <person name="Lavrentjeva E."/>
            <person name="Kuznetsov B."/>
        </authorList>
    </citation>
    <scope>NUCLEOTIDE SEQUENCE</scope>
    <source>
        <strain evidence="2">Z-910T</strain>
    </source>
</reference>
<dbReference type="InterPro" id="IPR029063">
    <property type="entry name" value="SAM-dependent_MTases_sf"/>
</dbReference>
<dbReference type="PANTHER" id="PTHR43667">
    <property type="entry name" value="CYCLOPROPANE-FATTY-ACYL-PHOSPHOLIPID SYNTHASE"/>
    <property type="match status" value="1"/>
</dbReference>
<dbReference type="InterPro" id="IPR050723">
    <property type="entry name" value="CFA/CMAS"/>
</dbReference>
<keyword evidence="2" id="KW-0808">Transferase</keyword>